<evidence type="ECO:0000256" key="3">
    <source>
        <dbReference type="PROSITE-ProRule" id="PRU01091"/>
    </source>
</evidence>
<dbReference type="InterPro" id="IPR039420">
    <property type="entry name" value="WalR-like"/>
</dbReference>
<dbReference type="Proteomes" id="UP001589792">
    <property type="component" value="Unassembled WGS sequence"/>
</dbReference>
<reference evidence="6 7" key="1">
    <citation type="submission" date="2024-09" db="EMBL/GenBank/DDBJ databases">
        <authorList>
            <person name="Sun Q."/>
            <person name="Mori K."/>
        </authorList>
    </citation>
    <scope>NUCLEOTIDE SEQUENCE [LARGE SCALE GENOMIC DNA]</scope>
    <source>
        <strain evidence="6 7">CCM 8626</strain>
    </source>
</reference>
<dbReference type="Pfam" id="PF00486">
    <property type="entry name" value="Trans_reg_C"/>
    <property type="match status" value="1"/>
</dbReference>
<dbReference type="SUPFAM" id="SSF52172">
    <property type="entry name" value="CheY-like"/>
    <property type="match status" value="1"/>
</dbReference>
<evidence type="ECO:0000313" key="7">
    <source>
        <dbReference type="Proteomes" id="UP001589792"/>
    </source>
</evidence>
<dbReference type="InterPro" id="IPR011006">
    <property type="entry name" value="CheY-like_superfamily"/>
</dbReference>
<dbReference type="InterPro" id="IPR001867">
    <property type="entry name" value="OmpR/PhoB-type_DNA-bd"/>
</dbReference>
<sequence>MENLNQPLQIMIVEDEPKLGQLLVDYLQAAGYATCWLTNGNDVIPAVHAHPPALILLDLMLPGCDGLTVCRELRRFTEIPVMMVTAKIEEIDRLLGLEIGADDYICKPYSPREVVARVKAILRRCSRDQERNDDDALLHIDEPRFQASYRGQILDLTPAEFRLLKTLASQPGNVFSREQLLNNLYDDYRVVTDRTIDSHIKNLRRKLEHIDEDKAFIRSVYGVGYRWEAEPCKLLNGL</sequence>
<feature type="DNA-binding region" description="OmpR/PhoB-type" evidence="3">
    <location>
        <begin position="127"/>
        <end position="229"/>
    </location>
</feature>
<keyword evidence="1 3" id="KW-0238">DNA-binding</keyword>
<feature type="domain" description="Response regulatory" evidence="4">
    <location>
        <begin position="9"/>
        <end position="122"/>
    </location>
</feature>
<dbReference type="Gene3D" id="3.40.50.2300">
    <property type="match status" value="1"/>
</dbReference>
<gene>
    <name evidence="6" type="primary">baeR</name>
    <name evidence="6" type="ORF">ACFFJ3_01255</name>
</gene>
<feature type="domain" description="OmpR/PhoB-type" evidence="5">
    <location>
        <begin position="127"/>
        <end position="229"/>
    </location>
</feature>
<dbReference type="CDD" id="cd19938">
    <property type="entry name" value="REC_OmpR_BaeR-like"/>
    <property type="match status" value="1"/>
</dbReference>
<evidence type="ECO:0000256" key="2">
    <source>
        <dbReference type="PROSITE-ProRule" id="PRU00169"/>
    </source>
</evidence>
<keyword evidence="7" id="KW-1185">Reference proteome</keyword>
<dbReference type="Pfam" id="PF00072">
    <property type="entry name" value="Response_reg"/>
    <property type="match status" value="1"/>
</dbReference>
<evidence type="ECO:0000256" key="1">
    <source>
        <dbReference type="ARBA" id="ARBA00023125"/>
    </source>
</evidence>
<proteinExistence type="predicted"/>
<protein>
    <submittedName>
        <fullName evidence="6">Two-component system response regulator BaeR</fullName>
    </submittedName>
</protein>
<evidence type="ECO:0000259" key="5">
    <source>
        <dbReference type="PROSITE" id="PS51755"/>
    </source>
</evidence>
<dbReference type="Gene3D" id="1.10.10.10">
    <property type="entry name" value="Winged helix-like DNA-binding domain superfamily/Winged helix DNA-binding domain"/>
    <property type="match status" value="1"/>
</dbReference>
<dbReference type="SMART" id="SM00862">
    <property type="entry name" value="Trans_reg_C"/>
    <property type="match status" value="1"/>
</dbReference>
<dbReference type="EMBL" id="JBHLXG010000003">
    <property type="protein sequence ID" value="MFC0225150.1"/>
    <property type="molecule type" value="Genomic_DNA"/>
</dbReference>
<dbReference type="PANTHER" id="PTHR48111">
    <property type="entry name" value="REGULATOR OF RPOS"/>
    <property type="match status" value="1"/>
</dbReference>
<dbReference type="Gene3D" id="6.10.250.690">
    <property type="match status" value="1"/>
</dbReference>
<accession>A0ABV6E885</accession>
<name>A0ABV6E885_9GAMM</name>
<dbReference type="InterPro" id="IPR016032">
    <property type="entry name" value="Sig_transdc_resp-reg_C-effctor"/>
</dbReference>
<organism evidence="6 7">
    <name type="scientific">Serratia aquatilis</name>
    <dbReference type="NCBI Taxonomy" id="1737515"/>
    <lineage>
        <taxon>Bacteria</taxon>
        <taxon>Pseudomonadati</taxon>
        <taxon>Pseudomonadota</taxon>
        <taxon>Gammaproteobacteria</taxon>
        <taxon>Enterobacterales</taxon>
        <taxon>Yersiniaceae</taxon>
        <taxon>Serratia</taxon>
    </lineage>
</organism>
<dbReference type="InterPro" id="IPR036388">
    <property type="entry name" value="WH-like_DNA-bd_sf"/>
</dbReference>
<evidence type="ECO:0000259" key="4">
    <source>
        <dbReference type="PROSITE" id="PS50110"/>
    </source>
</evidence>
<comment type="caution">
    <text evidence="6">The sequence shown here is derived from an EMBL/GenBank/DDBJ whole genome shotgun (WGS) entry which is preliminary data.</text>
</comment>
<dbReference type="NCBIfam" id="NF007982">
    <property type="entry name" value="PRK10710.1"/>
    <property type="match status" value="1"/>
</dbReference>
<feature type="modified residue" description="4-aspartylphosphate" evidence="2">
    <location>
        <position position="58"/>
    </location>
</feature>
<keyword evidence="2" id="KW-0597">Phosphoprotein</keyword>
<dbReference type="CDD" id="cd00383">
    <property type="entry name" value="trans_reg_C"/>
    <property type="match status" value="1"/>
</dbReference>
<dbReference type="PROSITE" id="PS50110">
    <property type="entry name" value="RESPONSE_REGULATORY"/>
    <property type="match status" value="1"/>
</dbReference>
<dbReference type="PROSITE" id="PS51755">
    <property type="entry name" value="OMPR_PHOB"/>
    <property type="match status" value="1"/>
</dbReference>
<dbReference type="RefSeq" id="WP_380672195.1">
    <property type="nucleotide sequence ID" value="NZ_CP173186.1"/>
</dbReference>
<evidence type="ECO:0000313" key="6">
    <source>
        <dbReference type="EMBL" id="MFC0225150.1"/>
    </source>
</evidence>
<dbReference type="PANTHER" id="PTHR48111:SF59">
    <property type="entry name" value="TRANSCRIPTIONAL REGULATORY PROTEIN BAER"/>
    <property type="match status" value="1"/>
</dbReference>
<dbReference type="SUPFAM" id="SSF46894">
    <property type="entry name" value="C-terminal effector domain of the bipartite response regulators"/>
    <property type="match status" value="1"/>
</dbReference>
<dbReference type="SMART" id="SM00448">
    <property type="entry name" value="REC"/>
    <property type="match status" value="1"/>
</dbReference>
<dbReference type="InterPro" id="IPR001789">
    <property type="entry name" value="Sig_transdc_resp-reg_receiver"/>
</dbReference>